<dbReference type="OrthoDB" id="1754982at2"/>
<evidence type="ECO:0000313" key="2">
    <source>
        <dbReference type="Proteomes" id="UP000027946"/>
    </source>
</evidence>
<dbReference type="RefSeq" id="WP_038264097.1">
    <property type="nucleotide sequence ID" value="NZ_FSRH01000006.1"/>
</dbReference>
<organism evidence="1 2">
    <name type="scientific">Peptoclostridium litorale DSM 5388</name>
    <dbReference type="NCBI Taxonomy" id="1121324"/>
    <lineage>
        <taxon>Bacteria</taxon>
        <taxon>Bacillati</taxon>
        <taxon>Bacillota</taxon>
        <taxon>Clostridia</taxon>
        <taxon>Peptostreptococcales</taxon>
        <taxon>Peptoclostridiaceae</taxon>
        <taxon>Peptoclostridium</taxon>
    </lineage>
</organism>
<sequence length="80" mass="9704">MNRYVKMVNFGGHYFIKEFEKKKKHSNKVRQVKDFTIKKFFLEGDCEILVHFEETGREVLITPDSDRELIKRYLGEDYLK</sequence>
<dbReference type="AlphaFoldDB" id="A0A069RHR0"/>
<name>A0A069RHR0_PEPLI</name>
<gene>
    <name evidence="1" type="ORF">CLIT_10c03970</name>
</gene>
<reference evidence="1 2" key="1">
    <citation type="submission" date="2014-03" db="EMBL/GenBank/DDBJ databases">
        <title>Genome sequence of Clostridium litorale W6, DSM 5388.</title>
        <authorList>
            <person name="Poehlein A."/>
            <person name="Jagirdar A."/>
            <person name="Khonsari B."/>
            <person name="Chibani C.M."/>
            <person name="Gutierrez Gutierrez D.A."/>
            <person name="Davydova E."/>
            <person name="Alghaithi H.S."/>
            <person name="Nair K.P."/>
            <person name="Dhamotharan K."/>
            <person name="Chandran L."/>
            <person name="G W."/>
            <person name="Daniel R."/>
        </authorList>
    </citation>
    <scope>NUCLEOTIDE SEQUENCE [LARGE SCALE GENOMIC DNA]</scope>
    <source>
        <strain evidence="1 2">W6</strain>
    </source>
</reference>
<evidence type="ECO:0000313" key="1">
    <source>
        <dbReference type="EMBL" id="KDR95670.1"/>
    </source>
</evidence>
<dbReference type="EMBL" id="JJMM01000010">
    <property type="protein sequence ID" value="KDR95670.1"/>
    <property type="molecule type" value="Genomic_DNA"/>
</dbReference>
<keyword evidence="2" id="KW-1185">Reference proteome</keyword>
<proteinExistence type="predicted"/>
<dbReference type="STRING" id="1121324.CLIT_10c03970"/>
<comment type="caution">
    <text evidence="1">The sequence shown here is derived from an EMBL/GenBank/DDBJ whole genome shotgun (WGS) entry which is preliminary data.</text>
</comment>
<dbReference type="eggNOG" id="ENOG5033MU9">
    <property type="taxonomic scope" value="Bacteria"/>
</dbReference>
<accession>A0A069RHR0</accession>
<dbReference type="Proteomes" id="UP000027946">
    <property type="component" value="Unassembled WGS sequence"/>
</dbReference>
<protein>
    <submittedName>
        <fullName evidence="1">Uncharacterized protein</fullName>
    </submittedName>
</protein>